<dbReference type="EMBL" id="FOEG01000001">
    <property type="protein sequence ID" value="SEO58703.1"/>
    <property type="molecule type" value="Genomic_DNA"/>
</dbReference>
<dbReference type="Pfam" id="PF02069">
    <property type="entry name" value="Metallothio_Pro"/>
    <property type="match status" value="1"/>
</dbReference>
<dbReference type="GO" id="GO:0046872">
    <property type="term" value="F:metal ion binding"/>
    <property type="evidence" value="ECO:0007669"/>
    <property type="project" value="UniProtKB-KW"/>
</dbReference>
<gene>
    <name evidence="3" type="ORF">SAMN04488052_101842</name>
</gene>
<dbReference type="InterPro" id="IPR000518">
    <property type="entry name" value="Metalthion_fam14_prok"/>
</dbReference>
<proteinExistence type="predicted"/>
<dbReference type="Proteomes" id="UP000199657">
    <property type="component" value="Unassembled WGS sequence"/>
</dbReference>
<dbReference type="InterPro" id="IPR017854">
    <property type="entry name" value="Metalthion_dom_sf"/>
</dbReference>
<dbReference type="OrthoDB" id="468089at2"/>
<reference evidence="3 4" key="1">
    <citation type="submission" date="2016-10" db="EMBL/GenBank/DDBJ databases">
        <authorList>
            <person name="de Groot N.N."/>
        </authorList>
    </citation>
    <scope>NUCLEOTIDE SEQUENCE [LARGE SCALE GENOMIC DNA]</scope>
    <source>
        <strain evidence="3 4">CGMCC 1.6291</strain>
    </source>
</reference>
<keyword evidence="2" id="KW-0480">Metal-thiolate cluster</keyword>
<accession>A0A1H8QYF7</accession>
<evidence type="ECO:0000313" key="3">
    <source>
        <dbReference type="EMBL" id="SEO58703.1"/>
    </source>
</evidence>
<dbReference type="Gene3D" id="2.30.170.10">
    <property type="match status" value="1"/>
</dbReference>
<name>A0A1H8QYF7_9GAMM</name>
<sequence>MSDVDRVKCACSDCVCVIAPEKAVEQNGRLYCGDACARGHGSGSGCGHAGCDCKG</sequence>
<protein>
    <submittedName>
        <fullName evidence="3">Metallothionein</fullName>
    </submittedName>
</protein>
<keyword evidence="4" id="KW-1185">Reference proteome</keyword>
<dbReference type="RefSeq" id="WP_091640162.1">
    <property type="nucleotide sequence ID" value="NZ_FOEG01000001.1"/>
</dbReference>
<evidence type="ECO:0000313" key="4">
    <source>
        <dbReference type="Proteomes" id="UP000199657"/>
    </source>
</evidence>
<dbReference type="STRING" id="406100.SAMN04488052_101842"/>
<dbReference type="SUPFAM" id="SSF57868">
    <property type="entry name" value="Metallothionein"/>
    <property type="match status" value="1"/>
</dbReference>
<evidence type="ECO:0000256" key="1">
    <source>
        <dbReference type="ARBA" id="ARBA00022723"/>
    </source>
</evidence>
<dbReference type="AlphaFoldDB" id="A0A1H8QYF7"/>
<organism evidence="3 4">
    <name type="scientific">Aquisalimonas asiatica</name>
    <dbReference type="NCBI Taxonomy" id="406100"/>
    <lineage>
        <taxon>Bacteria</taxon>
        <taxon>Pseudomonadati</taxon>
        <taxon>Pseudomonadota</taxon>
        <taxon>Gammaproteobacteria</taxon>
        <taxon>Chromatiales</taxon>
        <taxon>Ectothiorhodospiraceae</taxon>
        <taxon>Aquisalimonas</taxon>
    </lineage>
</organism>
<dbReference type="PRINTS" id="PR00859">
    <property type="entry name" value="MTPROKARYOTE"/>
</dbReference>
<keyword evidence="1" id="KW-0479">Metal-binding</keyword>
<evidence type="ECO:0000256" key="2">
    <source>
        <dbReference type="ARBA" id="ARBA00022851"/>
    </source>
</evidence>